<dbReference type="Gene3D" id="2.60.40.680">
    <property type="match status" value="1"/>
</dbReference>
<name>A0A0S7WHS6_UNCT6</name>
<dbReference type="SUPFAM" id="SSF49384">
    <property type="entry name" value="Carbohydrate-binding domain"/>
    <property type="match status" value="1"/>
</dbReference>
<evidence type="ECO:0000259" key="1">
    <source>
        <dbReference type="Pfam" id="PF00963"/>
    </source>
</evidence>
<protein>
    <recommendedName>
        <fullName evidence="5">FlgD Ig-like domain-containing protein</fullName>
    </recommendedName>
</protein>
<sequence>MSRVPFNTWRAVFTGLFIIPFVCTIHAQQYSTVDTIRVVDMLASPGSTVAIPIHLTNTFPVSGISLRIEYDPSVLSLVRVDTAGTRVVGVYDTFIEQGDPAEGWIFWVATNWNPQATGHLAVGSGLIAHVICMVDGDAEPGSHSSIEFVDDSLSGYYTALSDTVYPGTQMVIPVKDDGVLTIALTQVEEEINHGIPAVFLLNECIPNPILDEATITYGCPDNSGSNHMTIRIYDTAGRMVKTLFSGSVQPGYHSLTWDGTNDMGPEVASGVYFCKMDVDDGPLGLSRKLVVLK</sequence>
<evidence type="ECO:0008006" key="5">
    <source>
        <dbReference type="Google" id="ProtNLM"/>
    </source>
</evidence>
<dbReference type="GO" id="GO:0030246">
    <property type="term" value="F:carbohydrate binding"/>
    <property type="evidence" value="ECO:0007669"/>
    <property type="project" value="InterPro"/>
</dbReference>
<dbReference type="Proteomes" id="UP000051124">
    <property type="component" value="Unassembled WGS sequence"/>
</dbReference>
<accession>A0A0S7WHS6</accession>
<dbReference type="EMBL" id="LIZT01000047">
    <property type="protein sequence ID" value="KPJ49683.1"/>
    <property type="molecule type" value="Genomic_DNA"/>
</dbReference>
<dbReference type="CDD" id="cd08547">
    <property type="entry name" value="Type_II_cohesin"/>
    <property type="match status" value="1"/>
</dbReference>
<dbReference type="Gene3D" id="2.60.40.4070">
    <property type="match status" value="1"/>
</dbReference>
<evidence type="ECO:0000259" key="2">
    <source>
        <dbReference type="Pfam" id="PF13860"/>
    </source>
</evidence>
<feature type="domain" description="FlgD/Vpr Ig-like" evidence="2">
    <location>
        <begin position="223"/>
        <end position="277"/>
    </location>
</feature>
<feature type="domain" description="Cohesin" evidence="1">
    <location>
        <begin position="42"/>
        <end position="143"/>
    </location>
</feature>
<evidence type="ECO:0000313" key="3">
    <source>
        <dbReference type="EMBL" id="KPJ49683.1"/>
    </source>
</evidence>
<dbReference type="InterPro" id="IPR008965">
    <property type="entry name" value="CBM2/CBM3_carb-bd_dom_sf"/>
</dbReference>
<reference evidence="3 4" key="1">
    <citation type="journal article" date="2015" name="Microbiome">
        <title>Genomic resolution of linkages in carbon, nitrogen, and sulfur cycling among widespread estuary sediment bacteria.</title>
        <authorList>
            <person name="Baker B.J."/>
            <person name="Lazar C.S."/>
            <person name="Teske A.P."/>
            <person name="Dick G.J."/>
        </authorList>
    </citation>
    <scope>NUCLEOTIDE SEQUENCE [LARGE SCALE GENOMIC DNA]</scope>
    <source>
        <strain evidence="3">DG_26</strain>
    </source>
</reference>
<proteinExistence type="predicted"/>
<organism evidence="3 4">
    <name type="scientific">candidate division TA06 bacterium DG_26</name>
    <dbReference type="NCBI Taxonomy" id="1703771"/>
    <lineage>
        <taxon>Bacteria</taxon>
        <taxon>Bacteria division TA06</taxon>
    </lineage>
</organism>
<dbReference type="AlphaFoldDB" id="A0A0S7WHS6"/>
<gene>
    <name evidence="3" type="ORF">AMJ40_04980</name>
</gene>
<dbReference type="InterPro" id="IPR002102">
    <property type="entry name" value="Cohesin_dom"/>
</dbReference>
<evidence type="ECO:0000313" key="4">
    <source>
        <dbReference type="Proteomes" id="UP000051124"/>
    </source>
</evidence>
<dbReference type="Pfam" id="PF00963">
    <property type="entry name" value="Cohesin"/>
    <property type="match status" value="1"/>
</dbReference>
<dbReference type="Pfam" id="PF13860">
    <property type="entry name" value="FlgD_ig"/>
    <property type="match status" value="1"/>
</dbReference>
<dbReference type="InterPro" id="IPR025965">
    <property type="entry name" value="FlgD/Vpr_Ig-like"/>
</dbReference>
<comment type="caution">
    <text evidence="3">The sequence shown here is derived from an EMBL/GenBank/DDBJ whole genome shotgun (WGS) entry which is preliminary data.</text>
</comment>
<dbReference type="GO" id="GO:0000272">
    <property type="term" value="P:polysaccharide catabolic process"/>
    <property type="evidence" value="ECO:0007669"/>
    <property type="project" value="InterPro"/>
</dbReference>